<dbReference type="Gene3D" id="1.20.1270.50">
    <property type="entry name" value="Glycoside hydrolase family 38, central domain"/>
    <property type="match status" value="1"/>
</dbReference>
<reference evidence="6" key="1">
    <citation type="submission" date="2019-04" db="EMBL/GenBank/DDBJ databases">
        <authorList>
            <consortium name="Pathogen Informatics"/>
        </authorList>
    </citation>
    <scope>NUCLEOTIDE SEQUENCE</scope>
    <source>
        <strain evidence="6">GPSC252</strain>
    </source>
</reference>
<dbReference type="GO" id="GO:0030246">
    <property type="term" value="F:carbohydrate binding"/>
    <property type="evidence" value="ECO:0007669"/>
    <property type="project" value="InterPro"/>
</dbReference>
<evidence type="ECO:0000256" key="1">
    <source>
        <dbReference type="ARBA" id="ARBA00009792"/>
    </source>
</evidence>
<dbReference type="InterPro" id="IPR011013">
    <property type="entry name" value="Gal_mutarotase_sf_dom"/>
</dbReference>
<feature type="domain" description="Glycoside hydrolase family 38 central" evidence="5">
    <location>
        <begin position="754"/>
        <end position="824"/>
    </location>
</feature>
<gene>
    <name evidence="6" type="primary">mngB</name>
    <name evidence="6" type="ORF">SAMEA2467336_00098</name>
</gene>
<comment type="similarity">
    <text evidence="1">Belongs to the glycosyl hydrolase 38 family.</text>
</comment>
<dbReference type="Gene3D" id="3.20.110.10">
    <property type="entry name" value="Glycoside hydrolase 38, N terminal domain"/>
    <property type="match status" value="1"/>
</dbReference>
<dbReference type="InterPro" id="IPR041509">
    <property type="entry name" value="GH38_beta-1"/>
</dbReference>
<dbReference type="PANTHER" id="PTHR31047">
    <property type="entry name" value="MEIOTICALLY UP-REGULATED GENE 157 PROTEIN"/>
    <property type="match status" value="1"/>
</dbReference>
<dbReference type="InterPro" id="IPR008313">
    <property type="entry name" value="GH125"/>
</dbReference>
<evidence type="ECO:0000259" key="5">
    <source>
        <dbReference type="SMART" id="SM00872"/>
    </source>
</evidence>
<dbReference type="InterPro" id="IPR012341">
    <property type="entry name" value="6hp_glycosidase-like_sf"/>
</dbReference>
<dbReference type="EC" id="3.2.1.24" evidence="6"/>
<dbReference type="InterPro" id="IPR037094">
    <property type="entry name" value="Glyco_hydro_38_cen_sf"/>
</dbReference>
<keyword evidence="2" id="KW-0479">Metal-binding</keyword>
<evidence type="ECO:0000256" key="3">
    <source>
        <dbReference type="ARBA" id="ARBA00022801"/>
    </source>
</evidence>
<dbReference type="GO" id="GO:0016757">
    <property type="term" value="F:glycosyltransferase activity"/>
    <property type="evidence" value="ECO:0007669"/>
    <property type="project" value="UniProtKB-ARBA"/>
</dbReference>
<sequence length="1338" mass="153567">MIYSKEIVREWLDEVAERAKDHPEWVDVFERCYTDTLDNTVEILEDGSTFVLTGDIPAMWLRDSTAQLRPYLHVAKRDALLRQTIAGLVKRQMTLVLKDPYANSFNIEENWKGHHETDHTDLNGWIWERKYEVDSLCYPLQLSYLLWKETGETSQFDETFVAATKEILHLWTVEQDHKNSPYRFVRDTDRKEDTLVNDGFGPDFAVTGMTWSAFRPSDDCCQYSYLIPSNMFAVVVLGYVQEIFAALNLADSQSVIADAKRLQDEIQEGIKNYAYTTNSKGEKIYAFEVDGLGNASIMDDPNVPSLLAAPYLGYCSVDDEVYQATRRTILSSENPYFYQGEYASGLGSSHTFYRYIWPIALSIQGLTTRDKAEKKFLLDQLVACDGGTGVMHESFHVDDPTLYSREWFSWANMMFCELVLDYLDIREGARFSSTDSYQNHKFTFKTLKFKFRMRFYFMENVVVHIISHSHWDREWYLPFESHRMQLVELFDNLFDLFENDPEFKSFHLDGQTIVLDDYLQIRPENRDKVQRYIDEGKLKIGPFYILQDDYLISSEANVRNTLIGQQEAAKWGKSTQIGYFPDTFGNMGQAPQILQKSGIHVAAFGRGVKPIGFDNQVLEDEQFTSQFSEMYWQGVDGSRVLGILFANWYSNGNEIPVDKDEALTFWKQKLSDVRAYASTNQWLIMNGCDHQPVQKNLSEAIRVANELFPDVIFVHSSFDEYVQAVEGALPELLSTVTGELTSQETDGWYTLANTSSSRIYLKQAFQENSNLLEQVVEPLTIITGGHNHKDQLTYAWKTLLQNAPHDSICGCSVDEVHREMETRFAKVNQVGNFVKSNLLNEWKGKIATDKAQSDYLFTVINTGLHDKVDTVSTVIDVATCDFKELHPTEGYKKMAALILPSYRVEDLDGRPVEATIEDLGANFEYDLPKDKFRQARIARQVRVTIPVHLAPLSWTTLQLLEGKQEHREGIYQNGVIDTPFVTVSVDDNITVYDKTTHEAYEDFIRFEDRGDIGNEYIYFQPKGTEPIFAELKGHEVLENTACYAKILLKHELTVPVSADEKLEEEQQGIIEFMKREAGRSEELTNIPLETELIVFVDNPQIRFKTRFTNTAKDHRIRLLVKTHNTRPSNDSESIYEVVTRPNKPAASWENPENPQHQQAFVSLYDDEKGVTVSNKGLNEYEILGDNTIAVTILRASGELGDWGYFPTPEAQCLREFEVEFAIECHQAQERFSAYRRAKALQTPFTSLQLARQEGSVVATGSLLSHSVLSIPQVCPTAFKVAENEEGYVLRYYNMSQENVRISEHQQTILDLLERPYPVHSGLLAPQEIRTEFIKKEEI</sequence>
<dbReference type="GO" id="GO:0102546">
    <property type="term" value="F:mannosylglycerate hydrolase activity"/>
    <property type="evidence" value="ECO:0007669"/>
    <property type="project" value="UniProtKB-EC"/>
</dbReference>
<keyword evidence="3 6" id="KW-0378">Hydrolase</keyword>
<dbReference type="InterPro" id="IPR028995">
    <property type="entry name" value="Glyco_hydro_57/38_cen_sf"/>
</dbReference>
<name>A0A4J1X5B3_STREE</name>
<dbReference type="Gene3D" id="2.70.98.30">
    <property type="entry name" value="Golgi alpha-mannosidase II, domain 4"/>
    <property type="match status" value="1"/>
</dbReference>
<dbReference type="PANTHER" id="PTHR31047:SF0">
    <property type="entry name" value="MEIOTICALLY UP-REGULATED GENE 157 PROTEIN"/>
    <property type="match status" value="1"/>
</dbReference>
<dbReference type="EMBL" id="CAATGZ010000001">
    <property type="protein sequence ID" value="VNP76544.1"/>
    <property type="molecule type" value="Genomic_DNA"/>
</dbReference>
<dbReference type="InterPro" id="IPR015341">
    <property type="entry name" value="Glyco_hydro_38_cen"/>
</dbReference>
<dbReference type="GO" id="GO:0046872">
    <property type="term" value="F:metal ion binding"/>
    <property type="evidence" value="ECO:0007669"/>
    <property type="project" value="UniProtKB-KW"/>
</dbReference>
<dbReference type="SUPFAM" id="SSF88688">
    <property type="entry name" value="Families 57/38 glycoside transferase middle domain"/>
    <property type="match status" value="1"/>
</dbReference>
<dbReference type="Pfam" id="PF01074">
    <property type="entry name" value="Glyco_hydro_38N"/>
    <property type="match status" value="1"/>
</dbReference>
<dbReference type="SUPFAM" id="SSF88713">
    <property type="entry name" value="Glycoside hydrolase/deacetylase"/>
    <property type="match status" value="1"/>
</dbReference>
<accession>A0A4J1X5B3</accession>
<dbReference type="SUPFAM" id="SSF74650">
    <property type="entry name" value="Galactose mutarotase-like"/>
    <property type="match status" value="1"/>
</dbReference>
<evidence type="ECO:0000256" key="4">
    <source>
        <dbReference type="ARBA" id="ARBA00023295"/>
    </source>
</evidence>
<evidence type="ECO:0000313" key="6">
    <source>
        <dbReference type="EMBL" id="VNP76544.1"/>
    </source>
</evidence>
<dbReference type="Gene3D" id="2.60.40.2220">
    <property type="match status" value="1"/>
</dbReference>
<dbReference type="GO" id="GO:0006013">
    <property type="term" value="P:mannose metabolic process"/>
    <property type="evidence" value="ECO:0007669"/>
    <property type="project" value="InterPro"/>
</dbReference>
<dbReference type="Pfam" id="PF07748">
    <property type="entry name" value="Glyco_hydro_38C"/>
    <property type="match status" value="1"/>
</dbReference>
<dbReference type="Gene3D" id="2.60.40.2210">
    <property type="match status" value="1"/>
</dbReference>
<dbReference type="Gene3D" id="1.50.10.10">
    <property type="match status" value="1"/>
</dbReference>
<dbReference type="SMART" id="SM00872">
    <property type="entry name" value="Alpha-mann_mid"/>
    <property type="match status" value="1"/>
</dbReference>
<dbReference type="Pfam" id="PF09261">
    <property type="entry name" value="Alpha-mann_mid"/>
    <property type="match status" value="1"/>
</dbReference>
<dbReference type="InterPro" id="IPR027291">
    <property type="entry name" value="Glyco_hydro_38_N_sf"/>
</dbReference>
<organism evidence="6">
    <name type="scientific">Streptococcus pneumoniae</name>
    <dbReference type="NCBI Taxonomy" id="1313"/>
    <lineage>
        <taxon>Bacteria</taxon>
        <taxon>Bacillati</taxon>
        <taxon>Bacillota</taxon>
        <taxon>Bacilli</taxon>
        <taxon>Lactobacillales</taxon>
        <taxon>Streptococcaceae</taxon>
        <taxon>Streptococcus</taxon>
    </lineage>
</organism>
<proteinExistence type="inferred from homology"/>
<keyword evidence="4 6" id="KW-0326">Glycosidase</keyword>
<dbReference type="InterPro" id="IPR011330">
    <property type="entry name" value="Glyco_hydro/deAcase_b/a-brl"/>
</dbReference>
<dbReference type="InterPro" id="IPR000602">
    <property type="entry name" value="Glyco_hydro_38_N"/>
</dbReference>
<dbReference type="Pfam" id="PF18438">
    <property type="entry name" value="Glyco_hydro_38"/>
    <property type="match status" value="1"/>
</dbReference>
<dbReference type="EC" id="3.2.1.170" evidence="6"/>
<evidence type="ECO:0000256" key="2">
    <source>
        <dbReference type="ARBA" id="ARBA00022723"/>
    </source>
</evidence>
<dbReference type="GO" id="GO:0004559">
    <property type="term" value="F:alpha-mannosidase activity"/>
    <property type="evidence" value="ECO:0007669"/>
    <property type="project" value="UniProtKB-EC"/>
</dbReference>
<dbReference type="CDD" id="cd10814">
    <property type="entry name" value="GH38N_AMII_SpGH38_like"/>
    <property type="match status" value="1"/>
</dbReference>
<dbReference type="Pfam" id="PF06824">
    <property type="entry name" value="Glyco_hydro_125"/>
    <property type="match status" value="1"/>
</dbReference>
<protein>
    <submittedName>
        <fullName evidence="6">Alpha mannosidase</fullName>
        <ecNumber evidence="6">3.2.1.170</ecNumber>
        <ecNumber evidence="6">3.2.1.24</ecNumber>
    </submittedName>
</protein>
<dbReference type="InterPro" id="IPR011682">
    <property type="entry name" value="Glyco_hydro_38_C"/>
</dbReference>
<dbReference type="InterPro" id="IPR008928">
    <property type="entry name" value="6-hairpin_glycosidase_sf"/>
</dbReference>
<dbReference type="SMART" id="SM01149">
    <property type="entry name" value="DUF1237"/>
    <property type="match status" value="1"/>
</dbReference>
<dbReference type="SUPFAM" id="SSF48208">
    <property type="entry name" value="Six-hairpin glycosidases"/>
    <property type="match status" value="1"/>
</dbReference>